<evidence type="ECO:0000256" key="1">
    <source>
        <dbReference type="ARBA" id="ARBA00004496"/>
    </source>
</evidence>
<sequence>MDGSGDDTLRRVLLGIPAMSPAISDPARHEKVLSFVAGLCSQAPAATVARLSGDLDALGVLCPAIPHPADDRITSLALRILGVLVAASAAGSPAGSGAPRVPVFQSLRKRYPPVLDHILLLGPDRGEAGDAESKSAIDLFGCLETLGMWLACDAAVAWMSDECERIRDLVLHAFETQNLFVVRSCCRLVLGILTLDRPASLSHARCLHAALVGADALPQRLAEMADAGATADDKIAVLELAWLVAESAHPGAIELLVDCDLVMVCFDLLADMDRIVQHRAVDVLILLFSQQARHGTRLISQPAHTLLQSDFDFVVSSILVRRECASPTARQCAPYFGVLEILWHTSASQDARDALRIVLQSALDVVLAGGSGVVALNAPFAELGHMCTRAHSSIASSLRAGSAAQQRAARQMSCDALVSAICRLAESSPQQLADLLLVLLSPHAACPPKPLTSGLVSLAAILRSNQSMPALSASLLWSAIQPLAEPGPKDDYSIPLLKALLDLLLLLVECGGAECEPCVASWMQQLLVSGTWDAQDVALEATTRVFSAGHSTPVSKALSSRLDVIHCVASCLKSPSSFVRSSALGCLACLISDPEMHIHLASTPGLVAEIVPMMTGDPEAFVRRAAVSLVALLVGDPAAARRLIVDNNGVPAAITASSIGKCCFDDDLEVRVQAVRLLVALFGRADDVALAADPDEHPFFVVDGDRHFVSMLDDPSRLVRQQALEGVLALRSMHIDTALRDAKRERHAGSRADAFLSRLAAVDTEEMRMRCIPEHLYQEALDMDASVLNESNERGEGNNVLYCYDC</sequence>
<dbReference type="InterPro" id="IPR011989">
    <property type="entry name" value="ARM-like"/>
</dbReference>
<dbReference type="SUPFAM" id="SSF48371">
    <property type="entry name" value="ARM repeat"/>
    <property type="match status" value="1"/>
</dbReference>
<dbReference type="Proteomes" id="UP001527925">
    <property type="component" value="Unassembled WGS sequence"/>
</dbReference>
<comment type="caution">
    <text evidence="4">The sequence shown here is derived from an EMBL/GenBank/DDBJ whole genome shotgun (WGS) entry which is preliminary data.</text>
</comment>
<name>A0ABR4NK61_9FUNG</name>
<dbReference type="InterPro" id="IPR038904">
    <property type="entry name" value="BRAT1"/>
</dbReference>
<dbReference type="PANTHER" id="PTHR21331:SF2">
    <property type="entry name" value="BRCA1-ASSOCIATED ATM ACTIVATOR 1"/>
    <property type="match status" value="1"/>
</dbReference>
<organism evidence="4 5">
    <name type="scientific">Polyrhizophydium stewartii</name>
    <dbReference type="NCBI Taxonomy" id="2732419"/>
    <lineage>
        <taxon>Eukaryota</taxon>
        <taxon>Fungi</taxon>
        <taxon>Fungi incertae sedis</taxon>
        <taxon>Chytridiomycota</taxon>
        <taxon>Chytridiomycota incertae sedis</taxon>
        <taxon>Chytridiomycetes</taxon>
        <taxon>Rhizophydiales</taxon>
        <taxon>Rhizophydiales incertae sedis</taxon>
        <taxon>Polyrhizophydium</taxon>
    </lineage>
</organism>
<dbReference type="PANTHER" id="PTHR21331">
    <property type="entry name" value="BRCA1-ASSOCIATED ATM ACTIVATOR 1"/>
    <property type="match status" value="1"/>
</dbReference>
<proteinExistence type="inferred from homology"/>
<dbReference type="InterPro" id="IPR016024">
    <property type="entry name" value="ARM-type_fold"/>
</dbReference>
<keyword evidence="2" id="KW-0963">Cytoplasm</keyword>
<evidence type="ECO:0000313" key="5">
    <source>
        <dbReference type="Proteomes" id="UP001527925"/>
    </source>
</evidence>
<evidence type="ECO:0000313" key="4">
    <source>
        <dbReference type="EMBL" id="KAL2919918.1"/>
    </source>
</evidence>
<gene>
    <name evidence="4" type="ORF">HK105_200835</name>
</gene>
<evidence type="ECO:0000256" key="2">
    <source>
        <dbReference type="ARBA" id="ARBA00022490"/>
    </source>
</evidence>
<comment type="similarity">
    <text evidence="3">Belongs to the BRAT1 family.</text>
</comment>
<keyword evidence="5" id="KW-1185">Reference proteome</keyword>
<evidence type="ECO:0000256" key="3">
    <source>
        <dbReference type="ARBA" id="ARBA00061308"/>
    </source>
</evidence>
<dbReference type="EMBL" id="JADGIZ020000002">
    <property type="protein sequence ID" value="KAL2919918.1"/>
    <property type="molecule type" value="Genomic_DNA"/>
</dbReference>
<protein>
    <submittedName>
        <fullName evidence="4">Uncharacterized protein</fullName>
    </submittedName>
</protein>
<accession>A0ABR4NK61</accession>
<dbReference type="Gene3D" id="1.25.10.10">
    <property type="entry name" value="Leucine-rich Repeat Variant"/>
    <property type="match status" value="1"/>
</dbReference>
<comment type="subcellular location">
    <subcellularLocation>
        <location evidence="1">Cytoplasm</location>
    </subcellularLocation>
</comment>
<reference evidence="4 5" key="1">
    <citation type="submission" date="2023-09" db="EMBL/GenBank/DDBJ databases">
        <title>Pangenome analysis of Batrachochytrium dendrobatidis and related Chytrids.</title>
        <authorList>
            <person name="Yacoub M.N."/>
            <person name="Stajich J.E."/>
            <person name="James T.Y."/>
        </authorList>
    </citation>
    <scope>NUCLEOTIDE SEQUENCE [LARGE SCALE GENOMIC DNA]</scope>
    <source>
        <strain evidence="4 5">JEL0888</strain>
    </source>
</reference>